<evidence type="ECO:0000256" key="4">
    <source>
        <dbReference type="ARBA" id="ARBA00022475"/>
    </source>
</evidence>
<feature type="compositionally biased region" description="Low complexity" evidence="19">
    <location>
        <begin position="1"/>
        <end position="12"/>
    </location>
</feature>
<comment type="catalytic activity">
    <reaction evidence="10">
        <text>L-lysine(out) + L-arginine(in) = L-lysine(in) + L-arginine(out)</text>
        <dbReference type="Rhea" id="RHEA:70827"/>
        <dbReference type="ChEBI" id="CHEBI:32551"/>
        <dbReference type="ChEBI" id="CHEBI:32682"/>
    </reaction>
    <physiologicalReaction direction="left-to-right" evidence="10">
        <dbReference type="Rhea" id="RHEA:70828"/>
    </physiologicalReaction>
</comment>
<comment type="catalytic activity">
    <reaction evidence="13">
        <text>L-cysteine(out) + L-arginine(in) = L-cysteine(in) + L-arginine(out)</text>
        <dbReference type="Rhea" id="RHEA:71071"/>
        <dbReference type="ChEBI" id="CHEBI:32682"/>
        <dbReference type="ChEBI" id="CHEBI:35235"/>
    </reaction>
    <physiologicalReaction direction="left-to-right" evidence="13">
        <dbReference type="Rhea" id="RHEA:71072"/>
    </physiologicalReaction>
</comment>
<keyword evidence="5" id="KW-0597">Phosphoprotein</keyword>
<evidence type="ECO:0000256" key="11">
    <source>
        <dbReference type="ARBA" id="ARBA00051814"/>
    </source>
</evidence>
<feature type="transmembrane region" description="Helical" evidence="20">
    <location>
        <begin position="406"/>
        <end position="424"/>
    </location>
</feature>
<evidence type="ECO:0000256" key="17">
    <source>
        <dbReference type="ARBA" id="ARBA00083296"/>
    </source>
</evidence>
<feature type="compositionally biased region" description="Gly residues" evidence="19">
    <location>
        <begin position="13"/>
        <end position="30"/>
    </location>
</feature>
<keyword evidence="6 20" id="KW-0812">Transmembrane</keyword>
<feature type="transmembrane region" description="Helical" evidence="20">
    <location>
        <begin position="177"/>
        <end position="196"/>
    </location>
</feature>
<feature type="transmembrane region" description="Helical" evidence="20">
    <location>
        <begin position="436"/>
        <end position="454"/>
    </location>
</feature>
<dbReference type="GO" id="GO:0015179">
    <property type="term" value="F:L-amino acid transmembrane transporter activity"/>
    <property type="evidence" value="ECO:0007669"/>
    <property type="project" value="TreeGrafter"/>
</dbReference>
<evidence type="ECO:0000256" key="8">
    <source>
        <dbReference type="ARBA" id="ARBA00023136"/>
    </source>
</evidence>
<comment type="catalytic activity">
    <reaction evidence="18">
        <text>L-phenylalanine(out) + L-arginine(in) = L-phenylalanine(in) + L-arginine(out)</text>
        <dbReference type="Rhea" id="RHEA:71067"/>
        <dbReference type="ChEBI" id="CHEBI:32682"/>
        <dbReference type="ChEBI" id="CHEBI:58095"/>
    </reaction>
    <physiologicalReaction direction="left-to-right" evidence="18">
        <dbReference type="Rhea" id="RHEA:71068"/>
    </physiologicalReaction>
</comment>
<feature type="transmembrane region" description="Helical" evidence="20">
    <location>
        <begin position="208"/>
        <end position="229"/>
    </location>
</feature>
<protein>
    <recommendedName>
        <fullName evidence="15">b(0,+)-type amino acid transporter 1</fullName>
    </recommendedName>
    <alternativeName>
        <fullName evidence="16">Glycoprotein-associated amino acid transporter b0,+AT1</fullName>
    </alternativeName>
    <alternativeName>
        <fullName evidence="17">Solute carrier family 7 member 9</fullName>
    </alternativeName>
</protein>
<evidence type="ECO:0000256" key="20">
    <source>
        <dbReference type="SAM" id="Phobius"/>
    </source>
</evidence>
<comment type="catalytic activity">
    <reaction evidence="14">
        <text>L-leucine(out) + L-arginine(in) = L-leucine(in) + L-arginine(out)</text>
        <dbReference type="Rhea" id="RHEA:71059"/>
        <dbReference type="ChEBI" id="CHEBI:32682"/>
        <dbReference type="ChEBI" id="CHEBI:57427"/>
    </reaction>
    <physiologicalReaction direction="left-to-right" evidence="14">
        <dbReference type="Rhea" id="RHEA:71060"/>
    </physiologicalReaction>
</comment>
<keyword evidence="7 20" id="KW-1133">Transmembrane helix</keyword>
<feature type="region of interest" description="Disordered" evidence="19">
    <location>
        <begin position="1"/>
        <end position="50"/>
    </location>
</feature>
<evidence type="ECO:0000256" key="15">
    <source>
        <dbReference type="ARBA" id="ARBA00074336"/>
    </source>
</evidence>
<dbReference type="GO" id="GO:0016324">
    <property type="term" value="C:apical plasma membrane"/>
    <property type="evidence" value="ECO:0007669"/>
    <property type="project" value="UniProtKB-SubCell"/>
</dbReference>
<comment type="subcellular location">
    <subcellularLocation>
        <location evidence="1">Apical cell membrane</location>
        <topology evidence="1">Multi-pass membrane protein</topology>
    </subcellularLocation>
</comment>
<evidence type="ECO:0000256" key="19">
    <source>
        <dbReference type="SAM" id="MobiDB-lite"/>
    </source>
</evidence>
<evidence type="ECO:0000256" key="18">
    <source>
        <dbReference type="ARBA" id="ARBA00093193"/>
    </source>
</evidence>
<evidence type="ECO:0000256" key="13">
    <source>
        <dbReference type="ARBA" id="ARBA00052179"/>
    </source>
</evidence>
<feature type="transmembrane region" description="Helical" evidence="20">
    <location>
        <begin position="127"/>
        <end position="146"/>
    </location>
</feature>
<comment type="catalytic activity">
    <reaction evidence="12">
        <text>L-histidine(out) + L-arginine(in) = L-histidine(in) + L-arginine(out)</text>
        <dbReference type="Rhea" id="RHEA:71063"/>
        <dbReference type="ChEBI" id="CHEBI:32682"/>
        <dbReference type="ChEBI" id="CHEBI:57595"/>
    </reaction>
    <physiologicalReaction direction="left-to-right" evidence="12">
        <dbReference type="Rhea" id="RHEA:71064"/>
    </physiologicalReaction>
</comment>
<dbReference type="PANTHER" id="PTHR11785">
    <property type="entry name" value="AMINO ACID TRANSPORTER"/>
    <property type="match status" value="1"/>
</dbReference>
<reference evidence="21" key="1">
    <citation type="submission" date="2015-09" db="EMBL/GenBank/DDBJ databases">
        <title>Scylla olivacea transcriptome.</title>
        <authorList>
            <person name="Ikhwanuddin M."/>
        </authorList>
    </citation>
    <scope>NUCLEOTIDE SEQUENCE</scope>
</reference>
<name>A0A0P4VUP3_SCYOL</name>
<evidence type="ECO:0000256" key="9">
    <source>
        <dbReference type="ARBA" id="ARBA00023157"/>
    </source>
</evidence>
<evidence type="ECO:0000256" key="12">
    <source>
        <dbReference type="ARBA" id="ARBA00051835"/>
    </source>
</evidence>
<dbReference type="Gene3D" id="1.20.1740.10">
    <property type="entry name" value="Amino acid/polyamine transporter I"/>
    <property type="match status" value="1"/>
</dbReference>
<accession>A0A0P4VUP3</accession>
<dbReference type="AlphaFoldDB" id="A0A0P4VUP3"/>
<evidence type="ECO:0000256" key="7">
    <source>
        <dbReference type="ARBA" id="ARBA00022989"/>
    </source>
</evidence>
<organism evidence="21">
    <name type="scientific">Scylla olivacea</name>
    <name type="common">Orange mud crab</name>
    <name type="synonym">Cancer olivacea</name>
    <dbReference type="NCBI Taxonomy" id="85551"/>
    <lineage>
        <taxon>Eukaryota</taxon>
        <taxon>Metazoa</taxon>
        <taxon>Ecdysozoa</taxon>
        <taxon>Arthropoda</taxon>
        <taxon>Crustacea</taxon>
        <taxon>Multicrustacea</taxon>
        <taxon>Malacostraca</taxon>
        <taxon>Eumalacostraca</taxon>
        <taxon>Eucarida</taxon>
        <taxon>Decapoda</taxon>
        <taxon>Pleocyemata</taxon>
        <taxon>Brachyura</taxon>
        <taxon>Eubrachyura</taxon>
        <taxon>Portunoidea</taxon>
        <taxon>Portunidae</taxon>
        <taxon>Portuninae</taxon>
        <taxon>Scylla</taxon>
    </lineage>
</organism>
<dbReference type="InterPro" id="IPR002293">
    <property type="entry name" value="AA/rel_permease1"/>
</dbReference>
<keyword evidence="4" id="KW-1003">Cell membrane</keyword>
<feature type="transmembrane region" description="Helical" evidence="20">
    <location>
        <begin position="383"/>
        <end position="400"/>
    </location>
</feature>
<feature type="transmembrane region" description="Helical" evidence="20">
    <location>
        <begin position="91"/>
        <end position="115"/>
    </location>
</feature>
<feature type="transmembrane region" description="Helical" evidence="20">
    <location>
        <begin position="466"/>
        <end position="486"/>
    </location>
</feature>
<dbReference type="EMBL" id="GDRN01095444">
    <property type="protein sequence ID" value="JAI59522.1"/>
    <property type="molecule type" value="Transcribed_RNA"/>
</dbReference>
<keyword evidence="3" id="KW-0813">Transport</keyword>
<feature type="transmembrane region" description="Helical" evidence="20">
    <location>
        <begin position="59"/>
        <end position="79"/>
    </location>
</feature>
<keyword evidence="8 20" id="KW-0472">Membrane</keyword>
<sequence>MQYKHGFPVQGHEGVGGGAGVRGRGPGLQGAEGQAESKSPGLEGGKPTSNDVVNLERRVGLLSGVALIVGTMIGSGIFVSPKGLLERTGSVALSLIVWGACGILSLLGALCYVELGCMIPSSGAEHTYFLTAFGHLPAFLFAWVSIIILKPAMLAIICLSFSKYLVEAFTSECEPPLMAIQLLGALTIVLITFINSYSVNLATRVQNIFTAAKLLAILIIVVGGIVKLAQGNTAHLAKGFEGSTRSFGDIATAFYSGLWAYDGWNNLNYVTEELKKPYTNLPRAIIIGLPLVTVCYLLVNVSYLAVMSIDELLASETVAVTFGNRVLGWAAFLMPLAVTLSTFGAANGTAFTSGRLCFVAAREGHMVDVLSYVHNRKLTPSPALLFNAAIALIMVIPSDIGSLIDFFSFTAWIFYGGAMTALIVMRHTMPDAPRPYKVPIVIPVLVLLISIYLVVGPIIDSPQIEYLYATLFIVAGLFFYFPFVYLKKSLPGMGHLTTFFQLLLEVVPTDVMPDA</sequence>
<dbReference type="PIRSF" id="PIRSF006060">
    <property type="entry name" value="AA_transporter"/>
    <property type="match status" value="1"/>
</dbReference>
<evidence type="ECO:0000256" key="2">
    <source>
        <dbReference type="ARBA" id="ARBA00009523"/>
    </source>
</evidence>
<dbReference type="Pfam" id="PF13520">
    <property type="entry name" value="AA_permease_2"/>
    <property type="match status" value="1"/>
</dbReference>
<proteinExistence type="inferred from homology"/>
<feature type="transmembrane region" description="Helical" evidence="20">
    <location>
        <begin position="326"/>
        <end position="346"/>
    </location>
</feature>
<evidence type="ECO:0000256" key="5">
    <source>
        <dbReference type="ARBA" id="ARBA00022553"/>
    </source>
</evidence>
<dbReference type="PANTHER" id="PTHR11785:SF512">
    <property type="entry name" value="SOBREMESA, ISOFORM B"/>
    <property type="match status" value="1"/>
</dbReference>
<evidence type="ECO:0000256" key="10">
    <source>
        <dbReference type="ARBA" id="ARBA00051323"/>
    </source>
</evidence>
<evidence type="ECO:0000256" key="3">
    <source>
        <dbReference type="ARBA" id="ARBA00022448"/>
    </source>
</evidence>
<evidence type="ECO:0000256" key="1">
    <source>
        <dbReference type="ARBA" id="ARBA00004424"/>
    </source>
</evidence>
<dbReference type="FunFam" id="1.20.1740.10:FF:000015">
    <property type="entry name" value="B(0,+)-type amino acid transporter 1"/>
    <property type="match status" value="1"/>
</dbReference>
<feature type="transmembrane region" description="Helical" evidence="20">
    <location>
        <begin position="284"/>
        <end position="306"/>
    </location>
</feature>
<evidence type="ECO:0000256" key="6">
    <source>
        <dbReference type="ARBA" id="ARBA00022692"/>
    </source>
</evidence>
<keyword evidence="9" id="KW-1015">Disulfide bond</keyword>
<comment type="catalytic activity">
    <reaction evidence="11">
        <text>L-cystine(out) + L-arginine(in) = L-cystine(in) + L-arginine(out)</text>
        <dbReference type="Rhea" id="RHEA:71075"/>
        <dbReference type="ChEBI" id="CHEBI:32682"/>
        <dbReference type="ChEBI" id="CHEBI:35491"/>
    </reaction>
    <physiologicalReaction direction="left-to-right" evidence="11">
        <dbReference type="Rhea" id="RHEA:71076"/>
    </physiologicalReaction>
</comment>
<dbReference type="InterPro" id="IPR050598">
    <property type="entry name" value="AminoAcid_Transporter"/>
</dbReference>
<evidence type="ECO:0000256" key="14">
    <source>
        <dbReference type="ARBA" id="ARBA00052732"/>
    </source>
</evidence>
<evidence type="ECO:0000313" key="21">
    <source>
        <dbReference type="EMBL" id="JAI59522.1"/>
    </source>
</evidence>
<evidence type="ECO:0000256" key="16">
    <source>
        <dbReference type="ARBA" id="ARBA00079910"/>
    </source>
</evidence>
<comment type="similarity">
    <text evidence="2">Belongs to the amino acid-polyamine-organocation (APC) superfamily.</text>
</comment>